<organism evidence="1 2">
    <name type="scientific">Microbacterium schleiferi</name>
    <dbReference type="NCBI Taxonomy" id="69362"/>
    <lineage>
        <taxon>Bacteria</taxon>
        <taxon>Bacillati</taxon>
        <taxon>Actinomycetota</taxon>
        <taxon>Actinomycetes</taxon>
        <taxon>Micrococcales</taxon>
        <taxon>Microbacteriaceae</taxon>
        <taxon>Microbacterium</taxon>
    </lineage>
</organism>
<accession>A0A7S8MW33</accession>
<reference evidence="1 2" key="1">
    <citation type="submission" date="2020-11" db="EMBL/GenBank/DDBJ databases">
        <title>Amino acid is mineralized and recycled by bacteria in oceanic microbiome.</title>
        <authorList>
            <person name="Zheng L.Y."/>
        </authorList>
    </citation>
    <scope>NUCLEOTIDE SEQUENCE [LARGE SCALE GENOMIC DNA]</scope>
    <source>
        <strain evidence="1 2">A32-1</strain>
    </source>
</reference>
<dbReference type="AlphaFoldDB" id="A0A7S8MW33"/>
<dbReference type="EMBL" id="CP064760">
    <property type="protein sequence ID" value="QPE04279.1"/>
    <property type="molecule type" value="Genomic_DNA"/>
</dbReference>
<keyword evidence="2" id="KW-1185">Reference proteome</keyword>
<dbReference type="KEGG" id="msf:IT882_14060"/>
<dbReference type="Proteomes" id="UP000594480">
    <property type="component" value="Chromosome"/>
</dbReference>
<sequence length="103" mass="11232">MTISDVLVEGEPAELLLEAIMSLMENSEEADGMTRFGGKLGGDSGAALIHALGRITAELRADDMRSFLPGRTRSKRTEEQRGADAFILLVDRLEEALTARRGR</sequence>
<proteinExistence type="predicted"/>
<evidence type="ECO:0000313" key="2">
    <source>
        <dbReference type="Proteomes" id="UP000594480"/>
    </source>
</evidence>
<name>A0A7S8MW33_9MICO</name>
<evidence type="ECO:0000313" key="1">
    <source>
        <dbReference type="EMBL" id="QPE04279.1"/>
    </source>
</evidence>
<protein>
    <submittedName>
        <fullName evidence="1">DUF222 domain-containing protein</fullName>
    </submittedName>
</protein>
<gene>
    <name evidence="1" type="ORF">IT882_14060</name>
</gene>
<dbReference type="RefSeq" id="WP_195692357.1">
    <property type="nucleotide sequence ID" value="NZ_CP064760.1"/>
</dbReference>